<name>A0A8J2V6N7_9PROT</name>
<feature type="compositionally biased region" description="Pro residues" evidence="1">
    <location>
        <begin position="738"/>
        <end position="752"/>
    </location>
</feature>
<reference evidence="3" key="1">
    <citation type="journal article" date="2014" name="Int. J. Syst. Evol. Microbiol.">
        <title>Complete genome sequence of Corynebacterium casei LMG S-19264T (=DSM 44701T), isolated from a smear-ripened cheese.</title>
        <authorList>
            <consortium name="US DOE Joint Genome Institute (JGI-PGF)"/>
            <person name="Walter F."/>
            <person name="Albersmeier A."/>
            <person name="Kalinowski J."/>
            <person name="Ruckert C."/>
        </authorList>
    </citation>
    <scope>NUCLEOTIDE SEQUENCE</scope>
    <source>
        <strain evidence="3">CGMCC 1.12921</strain>
    </source>
</reference>
<gene>
    <name evidence="3" type="ORF">GCM10011342_26080</name>
</gene>
<reference evidence="3" key="2">
    <citation type="submission" date="2020-09" db="EMBL/GenBank/DDBJ databases">
        <authorList>
            <person name="Sun Q."/>
            <person name="Zhou Y."/>
        </authorList>
    </citation>
    <scope>NUCLEOTIDE SEQUENCE</scope>
    <source>
        <strain evidence="3">CGMCC 1.12921</strain>
    </source>
</reference>
<dbReference type="Proteomes" id="UP000613582">
    <property type="component" value="Unassembled WGS sequence"/>
</dbReference>
<dbReference type="NCBIfam" id="TIGR02786">
    <property type="entry name" value="addB_alphas"/>
    <property type="match status" value="1"/>
</dbReference>
<sequence length="1029" mass="112575">MVVPALEELCARSPALYTIAPTRSFLDDLAAYLLRQYAGNPAGLADVTIFLPTRRAGRSLAEAFLRQAGPAPAATLLPVIRTLGDIGEDDTLLADLTVPHHGLGTDLPPPLTAMERRLTLARLVFQRQAAETAGGGPAPSWATALSAADELCRLLDSFYTEQVSFAALATLVPERFAHHWQLSIDFLKIVTEAWPAHLSAHGRLDPADYRRRTIDALTALWDAEAGGTPPRHPVILAGSTGSMPAVARLMNVIAAMPAGCVILPGLDTRLDDSAWTEIEDPHPQAGLKYLLEQHFAGTAWHDVPEWPLAEAARTDRRAGRHALISLALRPAEATGDWLERLDAFRSQTDIADALSGLSLCEAMDEEAEAQAIAIALREALETDGKTAILVTPDRPLARRVSARLARWDIALDDSAGVPFANTPRGNFLRLAAAWLEEPHAPQALLALLKHPLARAGMAAEDYLPAVSAIDRALRGQPPGRGFASLKDRLRNGAEWDALSRDDDDMEREADHWPAIRPLIERLEEIAGPFAVERLPLQEKLARHVAAAEALAGRPDEPGTDILWSRADGEAGAQLLTALHEQAALLPDSEGAAYSDIFTALITGTPVRPQGQGHPRLRILGPLEARLQQADLIILGGLNEGIWPDDSETDPFLSRPMRRALGLPSPERQIGLAAHDFAQLACAPDVLLTRARRAGRAPAKPSRWIVRLKNVLTATQTLDSVDVTHRLEGWSQALDDAGPPQPATAPRPTPPGDTRPDTFYVTAIEKLLRDPYSIYARYVLSLRKLSPLSDDQMLAMRGRFYHHLFARFAIDHAEAMPDDAMAILTAYADALFDKAGLEPAIRAFWQTRMEDSFRWFIDYHAERLSQGKPLIIEGRGAASLEIAGRTMTLKARADRIDQLADGSLFIQDYKTGDPPTDKQAEKFSPQLQLTGLIAERGGFGLLPQGAPRVSGYAYIKVLNRNARTKDTIAMGNDAREKLEEAETAIIELLTQFNNPDQPYLSQPRPFYRDDYGDYDHLARRGEWSAGGESE</sequence>
<dbReference type="EMBL" id="BMGH01000001">
    <property type="protein sequence ID" value="GGD16062.1"/>
    <property type="molecule type" value="Genomic_DNA"/>
</dbReference>
<dbReference type="InterPro" id="IPR014153">
    <property type="entry name" value="Ds_break_AddB"/>
</dbReference>
<protein>
    <submittedName>
        <fullName evidence="3">Double-strand break repair protein AddB</fullName>
    </submittedName>
</protein>
<evidence type="ECO:0000313" key="4">
    <source>
        <dbReference type="Proteomes" id="UP000613582"/>
    </source>
</evidence>
<organism evidence="3 4">
    <name type="scientific">Aquisalinus flavus</name>
    <dbReference type="NCBI Taxonomy" id="1526572"/>
    <lineage>
        <taxon>Bacteria</taxon>
        <taxon>Pseudomonadati</taxon>
        <taxon>Pseudomonadota</taxon>
        <taxon>Alphaproteobacteria</taxon>
        <taxon>Parvularculales</taxon>
        <taxon>Parvularculaceae</taxon>
        <taxon>Aquisalinus</taxon>
    </lineage>
</organism>
<dbReference type="InterPro" id="IPR011604">
    <property type="entry name" value="PDDEXK-like_dom_sf"/>
</dbReference>
<feature type="domain" description="PD-(D/E)XK endonuclease-like" evidence="2">
    <location>
        <begin position="760"/>
        <end position="997"/>
    </location>
</feature>
<evidence type="ECO:0000256" key="1">
    <source>
        <dbReference type="SAM" id="MobiDB-lite"/>
    </source>
</evidence>
<accession>A0A8J2V6N7</accession>
<evidence type="ECO:0000313" key="3">
    <source>
        <dbReference type="EMBL" id="GGD16062.1"/>
    </source>
</evidence>
<feature type="region of interest" description="Disordered" evidence="1">
    <location>
        <begin position="731"/>
        <end position="755"/>
    </location>
</feature>
<dbReference type="InterPro" id="IPR027417">
    <property type="entry name" value="P-loop_NTPase"/>
</dbReference>
<dbReference type="Pfam" id="PF12705">
    <property type="entry name" value="PDDEXK_1"/>
    <property type="match status" value="1"/>
</dbReference>
<keyword evidence="4" id="KW-1185">Reference proteome</keyword>
<evidence type="ECO:0000259" key="2">
    <source>
        <dbReference type="Pfam" id="PF12705"/>
    </source>
</evidence>
<dbReference type="AlphaFoldDB" id="A0A8J2V6N7"/>
<dbReference type="Gene3D" id="3.90.320.10">
    <property type="match status" value="1"/>
</dbReference>
<dbReference type="RefSeq" id="WP_188157993.1">
    <property type="nucleotide sequence ID" value="NZ_BMGH01000001.1"/>
</dbReference>
<comment type="caution">
    <text evidence="3">The sequence shown here is derived from an EMBL/GenBank/DDBJ whole genome shotgun (WGS) entry which is preliminary data.</text>
</comment>
<dbReference type="InterPro" id="IPR038726">
    <property type="entry name" value="PDDEXK_AddAB-type"/>
</dbReference>
<dbReference type="SUPFAM" id="SSF52540">
    <property type="entry name" value="P-loop containing nucleoside triphosphate hydrolases"/>
    <property type="match status" value="1"/>
</dbReference>
<proteinExistence type="predicted"/>